<proteinExistence type="predicted"/>
<reference evidence="1 2" key="1">
    <citation type="submission" date="2018-05" db="EMBL/GenBank/DDBJ databases">
        <title>Genome sequencing of Flavobacterium sp. HYN0056.</title>
        <authorList>
            <person name="Yi H."/>
            <person name="Baek C."/>
        </authorList>
    </citation>
    <scope>NUCLEOTIDE SEQUENCE [LARGE SCALE GENOMIC DNA]</scope>
    <source>
        <strain evidence="1 2">HYN0056</strain>
    </source>
</reference>
<protein>
    <recommendedName>
        <fullName evidence="3">Lipocalin-like domain-containing protein</fullName>
    </recommendedName>
</protein>
<dbReference type="AlphaFoldDB" id="A0A2S1YIY6"/>
<keyword evidence="2" id="KW-1185">Reference proteome</keyword>
<evidence type="ECO:0000313" key="2">
    <source>
        <dbReference type="Proteomes" id="UP000245250"/>
    </source>
</evidence>
<name>A0A2S1YIY6_9FLAO</name>
<organism evidence="1 2">
    <name type="scientific">Flavobacterium crocinum</name>
    <dbReference type="NCBI Taxonomy" id="2183896"/>
    <lineage>
        <taxon>Bacteria</taxon>
        <taxon>Pseudomonadati</taxon>
        <taxon>Bacteroidota</taxon>
        <taxon>Flavobacteriia</taxon>
        <taxon>Flavobacteriales</taxon>
        <taxon>Flavobacteriaceae</taxon>
        <taxon>Flavobacterium</taxon>
    </lineage>
</organism>
<evidence type="ECO:0000313" key="1">
    <source>
        <dbReference type="EMBL" id="AWK04002.1"/>
    </source>
</evidence>
<dbReference type="Proteomes" id="UP000245250">
    <property type="component" value="Chromosome"/>
</dbReference>
<dbReference type="OrthoDB" id="995764at2"/>
<dbReference type="RefSeq" id="WP_109191529.1">
    <property type="nucleotide sequence ID" value="NZ_CP029255.1"/>
</dbReference>
<evidence type="ECO:0008006" key="3">
    <source>
        <dbReference type="Google" id="ProtNLM"/>
    </source>
</evidence>
<sequence length="255" mass="30064">MKKKILLHLVIIILSSSIYSQNLLNEYWNISEIIGQDTINTGEFTLQRKDKTDQYYSRYGMKIIFNKDNSLACNYSAPCGNDCFPSSIGTYKMIDQKHINLFVKEFQQFGDCESKNIKLDLNLGNYYISKQSDKTIKLIKSNGDLSQDKLNEKYSGLIDNYIEEIGNGSSSLLNFKTRLRDNDQRIKEYIKMKMEIENYKILYTKKQDGIFLVSLIKNENIKDDYFYIINAFHNNYEYQVGYYKLKRKKRTNNED</sequence>
<gene>
    <name evidence="1" type="ORF">HYN56_07060</name>
</gene>
<dbReference type="KEGG" id="fcr:HYN56_07060"/>
<accession>A0A2S1YIY6</accession>
<dbReference type="EMBL" id="CP029255">
    <property type="protein sequence ID" value="AWK04002.1"/>
    <property type="molecule type" value="Genomic_DNA"/>
</dbReference>